<evidence type="ECO:0000313" key="2">
    <source>
        <dbReference type="Proteomes" id="UP000813215"/>
    </source>
</evidence>
<name>A0A9E3LQH9_9NOST</name>
<dbReference type="AlphaFoldDB" id="A0A9E3LQH9"/>
<accession>A0A9E3LQH9</accession>
<organism evidence="1 2">
    <name type="scientific">Pelatocladus maniniholoensis HA4357-MV3</name>
    <dbReference type="NCBI Taxonomy" id="1117104"/>
    <lineage>
        <taxon>Bacteria</taxon>
        <taxon>Bacillati</taxon>
        <taxon>Cyanobacteriota</taxon>
        <taxon>Cyanophyceae</taxon>
        <taxon>Nostocales</taxon>
        <taxon>Nostocaceae</taxon>
        <taxon>Pelatocladus</taxon>
    </lineage>
</organism>
<protein>
    <submittedName>
        <fullName evidence="1">Uncharacterized protein</fullName>
    </submittedName>
</protein>
<gene>
    <name evidence="1" type="ORF">KME28_01440</name>
</gene>
<proteinExistence type="predicted"/>
<evidence type="ECO:0000313" key="1">
    <source>
        <dbReference type="EMBL" id="MBW4430451.1"/>
    </source>
</evidence>
<reference evidence="1" key="2">
    <citation type="journal article" date="2022" name="Microbiol. Resour. Announc.">
        <title>Metagenome Sequencing to Explore Phylogenomics of Terrestrial Cyanobacteria.</title>
        <authorList>
            <person name="Ward R.D."/>
            <person name="Stajich J.E."/>
            <person name="Johansen J.R."/>
            <person name="Huntemann M."/>
            <person name="Clum A."/>
            <person name="Foster B."/>
            <person name="Foster B."/>
            <person name="Roux S."/>
            <person name="Palaniappan K."/>
            <person name="Varghese N."/>
            <person name="Mukherjee S."/>
            <person name="Reddy T.B.K."/>
            <person name="Daum C."/>
            <person name="Copeland A."/>
            <person name="Chen I.A."/>
            <person name="Ivanova N.N."/>
            <person name="Kyrpides N.C."/>
            <person name="Shapiro N."/>
            <person name="Eloe-Fadrosh E.A."/>
            <person name="Pietrasiak N."/>
        </authorList>
    </citation>
    <scope>NUCLEOTIDE SEQUENCE</scope>
    <source>
        <strain evidence="1">HA4357-MV3</strain>
    </source>
</reference>
<dbReference type="EMBL" id="JAHHHW010000013">
    <property type="protein sequence ID" value="MBW4430451.1"/>
    <property type="molecule type" value="Genomic_DNA"/>
</dbReference>
<reference evidence="1" key="1">
    <citation type="submission" date="2021-05" db="EMBL/GenBank/DDBJ databases">
        <authorList>
            <person name="Pietrasiak N."/>
            <person name="Ward R."/>
            <person name="Stajich J.E."/>
            <person name="Kurbessoian T."/>
        </authorList>
    </citation>
    <scope>NUCLEOTIDE SEQUENCE</scope>
    <source>
        <strain evidence="1">HA4357-MV3</strain>
    </source>
</reference>
<comment type="caution">
    <text evidence="1">The sequence shown here is derived from an EMBL/GenBank/DDBJ whole genome shotgun (WGS) entry which is preliminary data.</text>
</comment>
<sequence>MPSTNSAMVQSTAPYRSIALINRQLYSFIIPSISSCGGCGGCVSCPTITPTPTNLIRQPTIRDIGTFEIDTADA</sequence>
<dbReference type="Proteomes" id="UP000813215">
    <property type="component" value="Unassembled WGS sequence"/>
</dbReference>